<dbReference type="Pfam" id="PF02518">
    <property type="entry name" value="HATPase_c"/>
    <property type="match status" value="1"/>
</dbReference>
<dbReference type="InterPro" id="IPR005467">
    <property type="entry name" value="His_kinase_dom"/>
</dbReference>
<accession>E1QH64</accession>
<dbReference type="InterPro" id="IPR003594">
    <property type="entry name" value="HATPase_dom"/>
</dbReference>
<organism evidence="12 13">
    <name type="scientific">Desulfarculus baarsii (strain ATCC 33931 / DSM 2075 / LMG 7858 / VKM B-1802 / 2st14)</name>
    <dbReference type="NCBI Taxonomy" id="644282"/>
    <lineage>
        <taxon>Bacteria</taxon>
        <taxon>Pseudomonadati</taxon>
        <taxon>Thermodesulfobacteriota</taxon>
        <taxon>Desulfarculia</taxon>
        <taxon>Desulfarculales</taxon>
        <taxon>Desulfarculaceae</taxon>
        <taxon>Desulfarculus</taxon>
    </lineage>
</organism>
<feature type="region of interest" description="Disordered" evidence="9">
    <location>
        <begin position="163"/>
        <end position="212"/>
    </location>
</feature>
<keyword evidence="10" id="KW-0812">Transmembrane</keyword>
<dbReference type="HOGENOM" id="CLU_000445_89_29_7"/>
<dbReference type="AlphaFoldDB" id="E1QH64"/>
<protein>
    <recommendedName>
        <fullName evidence="2">histidine kinase</fullName>
        <ecNumber evidence="2">2.7.13.3</ecNumber>
    </recommendedName>
</protein>
<dbReference type="CDD" id="cd00075">
    <property type="entry name" value="HATPase"/>
    <property type="match status" value="1"/>
</dbReference>
<sequence length="517" mass="56567">MLVGGANNKNSAPWNWLVFCGVLLILLAVLSVLTENRLSRARELMSNSLTNQGALIIRSLESASRASMRHGSTGQRVMMKVLVEEMIDHPGVLSLTLVGPGGWYVTASENPRDPVLALPKDMVALIAKGEPINLFDHGVLWVGRPFEPFRRFARQGRPLPEWACSPWEPPTTKEAVDANDHQRSDHGRRGRGRERERELVQNCPPEQLPPPPEAAMAPIFPAGDSPGGRPLKAYALVRMSTEEFAKIARQDLRHALYLAGLIFLAAASSAAAMVMFARRRTAELERLRREMAQSQHMAAVGRLAASVAHEIRNPLSALRGLVQFLVKDQPKDSRQAEYGKVAVEEVDRLERVVSGLLEYARPKEPRRVTMDLAESAESTLALMHDDPRAQGVRITVSAADDLPLIQADPDQIRQLILNLVVNALEALDGRGSLDLRLRREGKFLVLEAADDGPGLPDDVGEELFNPFFSTKERGSGLGLAIARRIAQAHGGQLFAGRSDLGGASLTLRLPISTEAAS</sequence>
<dbReference type="GO" id="GO:0000155">
    <property type="term" value="F:phosphorelay sensor kinase activity"/>
    <property type="evidence" value="ECO:0007669"/>
    <property type="project" value="InterPro"/>
</dbReference>
<dbReference type="EC" id="2.7.13.3" evidence="2"/>
<dbReference type="InterPro" id="IPR004358">
    <property type="entry name" value="Sig_transdc_His_kin-like_C"/>
</dbReference>
<evidence type="ECO:0000256" key="4">
    <source>
        <dbReference type="ARBA" id="ARBA00022679"/>
    </source>
</evidence>
<dbReference type="PANTHER" id="PTHR43065:SF10">
    <property type="entry name" value="PEROXIDE STRESS-ACTIVATED HISTIDINE KINASE MAK3"/>
    <property type="match status" value="1"/>
</dbReference>
<feature type="transmembrane region" description="Helical" evidence="10">
    <location>
        <begin position="255"/>
        <end position="277"/>
    </location>
</feature>
<feature type="domain" description="Histidine kinase" evidence="11">
    <location>
        <begin position="306"/>
        <end position="513"/>
    </location>
</feature>
<dbReference type="PRINTS" id="PR00344">
    <property type="entry name" value="BCTRLSENSOR"/>
</dbReference>
<dbReference type="SMART" id="SM00388">
    <property type="entry name" value="HisKA"/>
    <property type="match status" value="1"/>
</dbReference>
<dbReference type="EMBL" id="CP002085">
    <property type="protein sequence ID" value="ADK84907.1"/>
    <property type="molecule type" value="Genomic_DNA"/>
</dbReference>
<dbReference type="eggNOG" id="COG4191">
    <property type="taxonomic scope" value="Bacteria"/>
</dbReference>
<dbReference type="Gene3D" id="3.30.565.10">
    <property type="entry name" value="Histidine kinase-like ATPase, C-terminal domain"/>
    <property type="match status" value="1"/>
</dbReference>
<evidence type="ECO:0000313" key="12">
    <source>
        <dbReference type="EMBL" id="ADK84907.1"/>
    </source>
</evidence>
<evidence type="ECO:0000259" key="11">
    <source>
        <dbReference type="PROSITE" id="PS50109"/>
    </source>
</evidence>
<dbReference type="InterPro" id="IPR003661">
    <property type="entry name" value="HisK_dim/P_dom"/>
</dbReference>
<dbReference type="Pfam" id="PF00512">
    <property type="entry name" value="HisKA"/>
    <property type="match status" value="1"/>
</dbReference>
<evidence type="ECO:0000256" key="9">
    <source>
        <dbReference type="SAM" id="MobiDB-lite"/>
    </source>
</evidence>
<dbReference type="Gene3D" id="1.10.287.130">
    <property type="match status" value="1"/>
</dbReference>
<dbReference type="PROSITE" id="PS50109">
    <property type="entry name" value="HIS_KIN"/>
    <property type="match status" value="1"/>
</dbReference>
<dbReference type="KEGG" id="dbr:Deba_1539"/>
<dbReference type="GO" id="GO:0005524">
    <property type="term" value="F:ATP binding"/>
    <property type="evidence" value="ECO:0007669"/>
    <property type="project" value="UniProtKB-KW"/>
</dbReference>
<dbReference type="PANTHER" id="PTHR43065">
    <property type="entry name" value="SENSOR HISTIDINE KINASE"/>
    <property type="match status" value="1"/>
</dbReference>
<keyword evidence="5" id="KW-0547">Nucleotide-binding</keyword>
<comment type="catalytic activity">
    <reaction evidence="1">
        <text>ATP + protein L-histidine = ADP + protein N-phospho-L-histidine.</text>
        <dbReference type="EC" id="2.7.13.3"/>
    </reaction>
</comment>
<keyword evidence="13" id="KW-1185">Reference proteome</keyword>
<evidence type="ECO:0000256" key="2">
    <source>
        <dbReference type="ARBA" id="ARBA00012438"/>
    </source>
</evidence>
<dbReference type="SMART" id="SM00387">
    <property type="entry name" value="HATPase_c"/>
    <property type="match status" value="1"/>
</dbReference>
<evidence type="ECO:0000256" key="8">
    <source>
        <dbReference type="ARBA" id="ARBA00023012"/>
    </source>
</evidence>
<keyword evidence="10" id="KW-1133">Transmembrane helix</keyword>
<dbReference type="Proteomes" id="UP000009047">
    <property type="component" value="Chromosome"/>
</dbReference>
<proteinExistence type="predicted"/>
<dbReference type="CDD" id="cd00082">
    <property type="entry name" value="HisKA"/>
    <property type="match status" value="1"/>
</dbReference>
<dbReference type="SUPFAM" id="SSF55874">
    <property type="entry name" value="ATPase domain of HSP90 chaperone/DNA topoisomerase II/histidine kinase"/>
    <property type="match status" value="1"/>
</dbReference>
<evidence type="ECO:0000256" key="6">
    <source>
        <dbReference type="ARBA" id="ARBA00022777"/>
    </source>
</evidence>
<evidence type="ECO:0000313" key="13">
    <source>
        <dbReference type="Proteomes" id="UP000009047"/>
    </source>
</evidence>
<name>E1QH64_DESB2</name>
<keyword evidence="4" id="KW-0808">Transferase</keyword>
<reference evidence="12 13" key="1">
    <citation type="journal article" date="2010" name="Stand. Genomic Sci.">
        <title>Complete genome sequence of Desulfarculus baarsii type strain (2st14).</title>
        <authorList>
            <person name="Sun H."/>
            <person name="Spring S."/>
            <person name="Lapidus A."/>
            <person name="Davenport K."/>
            <person name="Del Rio T.G."/>
            <person name="Tice H."/>
            <person name="Nolan M."/>
            <person name="Copeland A."/>
            <person name="Cheng J.F."/>
            <person name="Lucas S."/>
            <person name="Tapia R."/>
            <person name="Goodwin L."/>
            <person name="Pitluck S."/>
            <person name="Ivanova N."/>
            <person name="Pagani I."/>
            <person name="Mavromatis K."/>
            <person name="Ovchinnikova G."/>
            <person name="Pati A."/>
            <person name="Chen A."/>
            <person name="Palaniappan K."/>
            <person name="Hauser L."/>
            <person name="Chang Y.J."/>
            <person name="Jeffries C.D."/>
            <person name="Detter J.C."/>
            <person name="Han C."/>
            <person name="Rohde M."/>
            <person name="Brambilla E."/>
            <person name="Goker M."/>
            <person name="Woyke T."/>
            <person name="Bristow J."/>
            <person name="Eisen J.A."/>
            <person name="Markowitz V."/>
            <person name="Hugenholtz P."/>
            <person name="Kyrpides N.C."/>
            <person name="Klenk H.P."/>
            <person name="Land M."/>
        </authorList>
    </citation>
    <scope>NUCLEOTIDE SEQUENCE [LARGE SCALE GENOMIC DNA]</scope>
    <source>
        <strain evidence="13">ATCC 33931 / DSM 2075 / LMG 7858 / VKM B-1802 / 2st14</strain>
    </source>
</reference>
<evidence type="ECO:0000256" key="10">
    <source>
        <dbReference type="SAM" id="Phobius"/>
    </source>
</evidence>
<feature type="compositionally biased region" description="Basic and acidic residues" evidence="9">
    <location>
        <begin position="174"/>
        <end position="199"/>
    </location>
</feature>
<evidence type="ECO:0000256" key="3">
    <source>
        <dbReference type="ARBA" id="ARBA00022553"/>
    </source>
</evidence>
<feature type="transmembrane region" description="Helical" evidence="10">
    <location>
        <begin position="12"/>
        <end position="33"/>
    </location>
</feature>
<keyword evidence="3" id="KW-0597">Phosphoprotein</keyword>
<dbReference type="SUPFAM" id="SSF47384">
    <property type="entry name" value="Homodimeric domain of signal transducing histidine kinase"/>
    <property type="match status" value="1"/>
</dbReference>
<dbReference type="STRING" id="644282.Deba_1539"/>
<keyword evidence="8" id="KW-0902">Two-component regulatory system</keyword>
<keyword evidence="10" id="KW-0472">Membrane</keyword>
<dbReference type="InterPro" id="IPR036890">
    <property type="entry name" value="HATPase_C_sf"/>
</dbReference>
<keyword evidence="6 12" id="KW-0418">Kinase</keyword>
<evidence type="ECO:0000256" key="7">
    <source>
        <dbReference type="ARBA" id="ARBA00022840"/>
    </source>
</evidence>
<evidence type="ECO:0000256" key="5">
    <source>
        <dbReference type="ARBA" id="ARBA00022741"/>
    </source>
</evidence>
<evidence type="ECO:0000256" key="1">
    <source>
        <dbReference type="ARBA" id="ARBA00000085"/>
    </source>
</evidence>
<keyword evidence="7" id="KW-0067">ATP-binding</keyword>
<gene>
    <name evidence="12" type="ordered locus">Deba_1539</name>
</gene>
<dbReference type="InterPro" id="IPR036097">
    <property type="entry name" value="HisK_dim/P_sf"/>
</dbReference>